<protein>
    <submittedName>
        <fullName evidence="1">Uncharacterized protein</fullName>
    </submittedName>
</protein>
<sequence length="85" mass="9969">MNARDVRDGRAREASAARRLARMRRTHAGRVSRTLVDAWRGKRPLVAHHRRDCRTMLRRRSRFISHGRACVAPLADRCRLLDARR</sequence>
<name>A0A2Z6ZRW0_9LAMI</name>
<dbReference type="EMBL" id="KV179108">
    <property type="protein sequence ID" value="KZT75897.1"/>
    <property type="molecule type" value="Genomic_DNA"/>
</dbReference>
<dbReference type="AlphaFoldDB" id="A0A2Z6ZRW0"/>
<proteinExistence type="predicted"/>
<keyword evidence="2" id="KW-1185">Reference proteome</keyword>
<evidence type="ECO:0000313" key="1">
    <source>
        <dbReference type="EMBL" id="KZT75897.1"/>
    </source>
</evidence>
<gene>
    <name evidence="1" type="ORF">F511_47078</name>
</gene>
<evidence type="ECO:0000313" key="2">
    <source>
        <dbReference type="Proteomes" id="UP000250235"/>
    </source>
</evidence>
<dbReference type="Proteomes" id="UP000250235">
    <property type="component" value="Unassembled WGS sequence"/>
</dbReference>
<reference evidence="1 2" key="1">
    <citation type="journal article" date="2015" name="Proc. Natl. Acad. Sci. U.S.A.">
        <title>The resurrection genome of Boea hygrometrica: A blueprint for survival of dehydration.</title>
        <authorList>
            <person name="Xiao L."/>
            <person name="Yang G."/>
            <person name="Zhang L."/>
            <person name="Yang X."/>
            <person name="Zhao S."/>
            <person name="Ji Z."/>
            <person name="Zhou Q."/>
            <person name="Hu M."/>
            <person name="Wang Y."/>
            <person name="Chen M."/>
            <person name="Xu Y."/>
            <person name="Jin H."/>
            <person name="Xiao X."/>
            <person name="Hu G."/>
            <person name="Bao F."/>
            <person name="Hu Y."/>
            <person name="Wan P."/>
            <person name="Li L."/>
            <person name="Deng X."/>
            <person name="Kuang T."/>
            <person name="Xiang C."/>
            <person name="Zhu J.K."/>
            <person name="Oliver M.J."/>
            <person name="He Y."/>
        </authorList>
    </citation>
    <scope>NUCLEOTIDE SEQUENCE [LARGE SCALE GENOMIC DNA]</scope>
    <source>
        <strain evidence="2">cv. XS01</strain>
    </source>
</reference>
<accession>A0A2Z6ZRW0</accession>
<organism evidence="1 2">
    <name type="scientific">Dorcoceras hygrometricum</name>
    <dbReference type="NCBI Taxonomy" id="472368"/>
    <lineage>
        <taxon>Eukaryota</taxon>
        <taxon>Viridiplantae</taxon>
        <taxon>Streptophyta</taxon>
        <taxon>Embryophyta</taxon>
        <taxon>Tracheophyta</taxon>
        <taxon>Spermatophyta</taxon>
        <taxon>Magnoliopsida</taxon>
        <taxon>eudicotyledons</taxon>
        <taxon>Gunneridae</taxon>
        <taxon>Pentapetalae</taxon>
        <taxon>asterids</taxon>
        <taxon>lamiids</taxon>
        <taxon>Lamiales</taxon>
        <taxon>Gesneriaceae</taxon>
        <taxon>Didymocarpoideae</taxon>
        <taxon>Trichosporeae</taxon>
        <taxon>Loxocarpinae</taxon>
        <taxon>Dorcoceras</taxon>
    </lineage>
</organism>